<evidence type="ECO:0000313" key="3">
    <source>
        <dbReference type="Proteomes" id="UP000001593"/>
    </source>
</evidence>
<keyword evidence="3" id="KW-1185">Reference proteome</keyword>
<protein>
    <submittedName>
        <fullName evidence="2">Uncharacterized protein</fullName>
    </submittedName>
</protein>
<organism evidence="2 3">
    <name type="scientific">Nematostella vectensis</name>
    <name type="common">Starlet sea anemone</name>
    <dbReference type="NCBI Taxonomy" id="45351"/>
    <lineage>
        <taxon>Eukaryota</taxon>
        <taxon>Metazoa</taxon>
        <taxon>Cnidaria</taxon>
        <taxon>Anthozoa</taxon>
        <taxon>Hexacorallia</taxon>
        <taxon>Actiniaria</taxon>
        <taxon>Edwardsiidae</taxon>
        <taxon>Nematostella</taxon>
    </lineage>
</organism>
<feature type="region of interest" description="Disordered" evidence="1">
    <location>
        <begin position="26"/>
        <end position="50"/>
    </location>
</feature>
<dbReference type="AlphaFoldDB" id="A7RVU8"/>
<dbReference type="Proteomes" id="UP000001593">
    <property type="component" value="Unassembled WGS sequence"/>
</dbReference>
<reference evidence="2 3" key="1">
    <citation type="journal article" date="2007" name="Science">
        <title>Sea anemone genome reveals ancestral eumetazoan gene repertoire and genomic organization.</title>
        <authorList>
            <person name="Putnam N.H."/>
            <person name="Srivastava M."/>
            <person name="Hellsten U."/>
            <person name="Dirks B."/>
            <person name="Chapman J."/>
            <person name="Salamov A."/>
            <person name="Terry A."/>
            <person name="Shapiro H."/>
            <person name="Lindquist E."/>
            <person name="Kapitonov V.V."/>
            <person name="Jurka J."/>
            <person name="Genikhovich G."/>
            <person name="Grigoriev I.V."/>
            <person name="Lucas S.M."/>
            <person name="Steele R.E."/>
            <person name="Finnerty J.R."/>
            <person name="Technau U."/>
            <person name="Martindale M.Q."/>
            <person name="Rokhsar D.S."/>
        </authorList>
    </citation>
    <scope>NUCLEOTIDE SEQUENCE [LARGE SCALE GENOMIC DNA]</scope>
    <source>
        <strain evidence="3">CH2 X CH6</strain>
    </source>
</reference>
<sequence length="247" mass="27396">MKGNTDHFPPTLKRLGISLPVAKSFKKNSNDGGRKVRFDADPTGNTTYREDFKKFGNTTTQARHENINTKQGVVEVPTPSSPITTTFRSSFRGERVPPAVSCKPKWEAQPPIKIGPTGYSSDFCAKPLSRRSPPPSKLGNVLHGYPSNVTFPYTRPGQTEIENVPYEVQDSKGGKLWKNNYRHVSDDASDDALDRMAWSRNKTLKATALVQTNFVIHISLSLFFLMPDCNTMEAVPSPPSPGERNNS</sequence>
<dbReference type="HOGENOM" id="CLU_1125691_0_0_1"/>
<feature type="compositionally biased region" description="Basic and acidic residues" evidence="1">
    <location>
        <begin position="28"/>
        <end position="40"/>
    </location>
</feature>
<name>A7RVU8_NEMVE</name>
<gene>
    <name evidence="2" type="ORF">NEMVEDRAFT_v1g241048</name>
</gene>
<dbReference type="EMBL" id="DS469544">
    <property type="protein sequence ID" value="EDO44450.1"/>
    <property type="molecule type" value="Genomic_DNA"/>
</dbReference>
<accession>A7RVU8</accession>
<evidence type="ECO:0000256" key="1">
    <source>
        <dbReference type="SAM" id="MobiDB-lite"/>
    </source>
</evidence>
<proteinExistence type="predicted"/>
<dbReference type="InParanoid" id="A7RVU8"/>
<evidence type="ECO:0000313" key="2">
    <source>
        <dbReference type="EMBL" id="EDO44450.1"/>
    </source>
</evidence>